<evidence type="ECO:0000256" key="1">
    <source>
        <dbReference type="SAM" id="Phobius"/>
    </source>
</evidence>
<keyword evidence="1" id="KW-0812">Transmembrane</keyword>
<dbReference type="KEGG" id="medw:NCTC10132_01308"/>
<evidence type="ECO:0000313" key="2">
    <source>
        <dbReference type="EMBL" id="SYV97937.1"/>
    </source>
</evidence>
<sequence length="73" mass="8020">MILFPKATKASIADDNNDESFEYNEVVNLTRSFAKEVPSNVSFLTLILGVLAFSASFGLSIKKSFPKGTNLFK</sequence>
<gene>
    <name evidence="2" type="ORF">NCTC10132_01308</name>
</gene>
<feature type="transmembrane region" description="Helical" evidence="1">
    <location>
        <begin position="41"/>
        <end position="61"/>
    </location>
</feature>
<accession>A0A3B0PQ71</accession>
<keyword evidence="1" id="KW-1133">Transmembrane helix</keyword>
<keyword evidence="1" id="KW-0472">Membrane</keyword>
<dbReference type="EMBL" id="LS991951">
    <property type="protein sequence ID" value="SYV97937.1"/>
    <property type="molecule type" value="Genomic_DNA"/>
</dbReference>
<reference evidence="3" key="1">
    <citation type="submission" date="2018-06" db="EMBL/GenBank/DDBJ databases">
        <authorList>
            <consortium name="Pathogen Informatics"/>
        </authorList>
    </citation>
    <scope>NUCLEOTIDE SEQUENCE [LARGE SCALE GENOMIC DNA]</scope>
    <source>
        <strain evidence="3">NCTC10132</strain>
    </source>
</reference>
<protein>
    <submittedName>
        <fullName evidence="2">Uncharacterized protein</fullName>
    </submittedName>
</protein>
<proteinExistence type="predicted"/>
<dbReference type="Proteomes" id="UP000257559">
    <property type="component" value="Chromosome"/>
</dbReference>
<name>A0A3B0PQ71_9BACT</name>
<organism evidence="2 3">
    <name type="scientific">Mycoplasmopsis edwardii</name>
    <dbReference type="NCBI Taxonomy" id="53558"/>
    <lineage>
        <taxon>Bacteria</taxon>
        <taxon>Bacillati</taxon>
        <taxon>Mycoplasmatota</taxon>
        <taxon>Mycoplasmoidales</taxon>
        <taxon>Metamycoplasmataceae</taxon>
        <taxon>Mycoplasmopsis</taxon>
    </lineage>
</organism>
<dbReference type="AlphaFoldDB" id="A0A3B0PQ71"/>
<evidence type="ECO:0000313" key="3">
    <source>
        <dbReference type="Proteomes" id="UP000257559"/>
    </source>
</evidence>
<keyword evidence="3" id="KW-1185">Reference proteome</keyword>